<feature type="compositionally biased region" description="Acidic residues" evidence="4">
    <location>
        <begin position="119"/>
        <end position="128"/>
    </location>
</feature>
<feature type="region of interest" description="Disordered" evidence="4">
    <location>
        <begin position="267"/>
        <end position="286"/>
    </location>
</feature>
<dbReference type="PROSITE" id="PS50297">
    <property type="entry name" value="ANK_REP_REGION"/>
    <property type="match status" value="4"/>
</dbReference>
<feature type="region of interest" description="Disordered" evidence="4">
    <location>
        <begin position="1628"/>
        <end position="1658"/>
    </location>
</feature>
<feature type="compositionally biased region" description="Basic and acidic residues" evidence="4">
    <location>
        <begin position="1295"/>
        <end position="1311"/>
    </location>
</feature>
<feature type="region of interest" description="Disordered" evidence="4">
    <location>
        <begin position="186"/>
        <end position="230"/>
    </location>
</feature>
<sequence length="1820" mass="184796">MIAEDESHIQKANENGTCELPLELWCQVLRRAGLQAGMALGLSCRLLATELRTLVSHGPSLSRMMLRDGLGTLLVRVLHSRVPEPLQQDPSVMQEAAALVLSAAAARTQQQQRRHGEADAGDGGDGDGDGSSGRGGQEQRCTPPELCLGHTRVPWAILWERTCGAGQALIWHTLDCGPSGHCSCGGTEGNDGSSSSSSSTADSNTPGRLDPLRGMGLAQAPRNPRLRWPVADPQPLRRGWSLPAQRVMLATYWAGVLRQGLREQQQLHGCGQAGKKPPQKGRDRGLRGAGALAPWVDDHWLAHKQGRRLPRLPPGQAAAGLAALLGAVVRLPPGRAPLGGPMQRAQVLAGRGNAGKDVEEHEGEEEEQQEQLRHAAALWRAFHHTLATTSEGTLLQLSAPTTAAAAAGPTTAAAAASGRACRLESLVMEWLLPEEFWQQLTDSRGAPDPPRRGQARDPRAVLAIGATGMYHRAVRWPDRAQGAAAIRLLASARSVGVNAGEDGRTGDGGHAGPGLKVETALHAAAKGGHVQAVRQLLAHPDVDPNVTARRGFTPLHVAAGGGHRAAVRALVADARVDVNAPAKGQATPLHLAALYGQAGTAAVLLACPRVDVHALTSDPPASSVLHAAAQSGSGAVVELLLRDRRIDPEAREGSNGGTALHLAANGGNVEAVSALLADARVDPNSLAGGAMTPLYAAALMGRTAAVEALLADDRVDANGVVGEAVPLLIAACNGHTATVQALLRCPRADPAAPGDEYRCTALHAAARAGQPDTVRSLLADPRVEPNARELRNGATPLHFAADSGHVDIMRVLLEDPRVEPDAAAGEHGTPLHAAARMGRREAARLLLADARVDPNALAEDEATPLRLAAVRGHEQVVELLLADARVTRLPPAVPVPPSLQPGGDAAAAVAAPGRRPALHQLFPNLHTLAISCKRATDYASHLEPHWAHLAGQVLPGLAGLTHLDLSGLAIKLSSTAWHQLATGAAASRRLRRLTAAAAALQHPDAAATAAAEQGGRLAAALPSLAFVSQEARRLRHGGLYAAGSSAGGAGGGSSSTTGVGAASGWPAEWREPTAMGTATAIAVDTAAAAPAAQVGAGVGAGGAGGGITVTVVRGGGGSYLTVRSRAALQGLAQLVRCGGVDGAALVLEPELAAAAEQEQEQQRVEEAAVLLGGWDWRGPAAPTQPGSAVAAAAAADAAAAAGLAGLLAPLCGLRLLHLVSPVNAAPALGALTALEELHLTCPDLGMPHLAALRRCSRLARLALHDLGHPRSLLAAAADTLATLVRDRGAGRPGWEHWGWEGLERGEGDRRSGGHGGGAEPQRGGGGRSPVERDEAGLAYGIIFAGQYGSSSSSGGSGDGDSDGNGNGGGDGDFPWEADEKDRMLLRVLQRALALPQVRCLELSRGGGEGVRAGLRIAALFPGLQKLRAFVVDSASLRGATSLSELTLLLPSAGADSAAHCGSGVGSGTAGSGSSRRAAAADLASLTGLRSLTLEAVAGGTAAWAGAGSSGSSSSTSSGGGGRALPGQVTLAAALEGAAALPQLQRLQLVNMQLQLACELGGLLQPAAPPVQRFAALRCVSLCGSSVSEDVLNAVMELLNSLALESGGAASLAEAAERREARRQLRCRRAGSCSAGGPTPQVEPAGLAGGGGGEVPAEDGADEAAGMEAAGVVLPRMCLELCDGPTVPPVAVAAAVTAAADADGGMRPRRTRGVRGAAAAAVTWEVLRAALEGCPVVDWARVRRCPGLQLQGGAVAIEAAAVAAVAGAGAYPARGPQAGEAGGVDRGEGGGGGFGATAAVVGARAPMQRVSELLLGLEWAP</sequence>
<dbReference type="SMART" id="SM00248">
    <property type="entry name" value="ANK"/>
    <property type="match status" value="11"/>
</dbReference>
<comment type="caution">
    <text evidence="5">The sequence shown here is derived from an EMBL/GenBank/DDBJ whole genome shotgun (WGS) entry which is preliminary data.</text>
</comment>
<dbReference type="InterPro" id="IPR036770">
    <property type="entry name" value="Ankyrin_rpt-contain_sf"/>
</dbReference>
<evidence type="ECO:0000256" key="3">
    <source>
        <dbReference type="PROSITE-ProRule" id="PRU00023"/>
    </source>
</evidence>
<dbReference type="Proteomes" id="UP000650467">
    <property type="component" value="Unassembled WGS sequence"/>
</dbReference>
<feature type="compositionally biased region" description="Low complexity" evidence="4">
    <location>
        <begin position="1054"/>
        <end position="1064"/>
    </location>
</feature>
<dbReference type="PROSITE" id="PS50088">
    <property type="entry name" value="ANK_REPEAT"/>
    <property type="match status" value="4"/>
</dbReference>
<feature type="repeat" description="ANK" evidence="3">
    <location>
        <begin position="792"/>
        <end position="814"/>
    </location>
</feature>
<proteinExistence type="predicted"/>
<feature type="repeat" description="ANK" evidence="3">
    <location>
        <begin position="655"/>
        <end position="688"/>
    </location>
</feature>
<accession>A0A835SPG7</accession>
<feature type="region of interest" description="Disordered" evidence="4">
    <location>
        <begin position="1350"/>
        <end position="1376"/>
    </location>
</feature>
<name>A0A835SPG7_CHLIN</name>
<feature type="region of interest" description="Disordered" evidence="4">
    <location>
        <begin position="1044"/>
        <end position="1064"/>
    </location>
</feature>
<dbReference type="EMBL" id="JAEHOC010000026">
    <property type="protein sequence ID" value="KAG2430808.1"/>
    <property type="molecule type" value="Genomic_DNA"/>
</dbReference>
<gene>
    <name evidence="5" type="ORF">HXX76_009784</name>
</gene>
<dbReference type="Pfam" id="PF12796">
    <property type="entry name" value="Ank_2"/>
    <property type="match status" value="4"/>
</dbReference>
<keyword evidence="1" id="KW-0677">Repeat</keyword>
<dbReference type="OrthoDB" id="551070at2759"/>
<keyword evidence="6" id="KW-1185">Reference proteome</keyword>
<protein>
    <submittedName>
        <fullName evidence="5">Uncharacterized protein</fullName>
    </submittedName>
</protein>
<dbReference type="SUPFAM" id="SSF48403">
    <property type="entry name" value="Ankyrin repeat"/>
    <property type="match status" value="1"/>
</dbReference>
<organism evidence="5 6">
    <name type="scientific">Chlamydomonas incerta</name>
    <dbReference type="NCBI Taxonomy" id="51695"/>
    <lineage>
        <taxon>Eukaryota</taxon>
        <taxon>Viridiplantae</taxon>
        <taxon>Chlorophyta</taxon>
        <taxon>core chlorophytes</taxon>
        <taxon>Chlorophyceae</taxon>
        <taxon>CS clade</taxon>
        <taxon>Chlamydomonadales</taxon>
        <taxon>Chlamydomonadaceae</taxon>
        <taxon>Chlamydomonas</taxon>
    </lineage>
</organism>
<evidence type="ECO:0000256" key="1">
    <source>
        <dbReference type="ARBA" id="ARBA00022737"/>
    </source>
</evidence>
<feature type="compositionally biased region" description="Gly residues" evidence="4">
    <location>
        <begin position="1354"/>
        <end position="1371"/>
    </location>
</feature>
<evidence type="ECO:0000313" key="6">
    <source>
        <dbReference type="Proteomes" id="UP000650467"/>
    </source>
</evidence>
<keyword evidence="2 3" id="KW-0040">ANK repeat</keyword>
<dbReference type="PANTHER" id="PTHR24126">
    <property type="entry name" value="ANKYRIN REPEAT, PH AND SEC7 DOMAIN CONTAINING PROTEIN SECG-RELATED"/>
    <property type="match status" value="1"/>
</dbReference>
<dbReference type="InterPro" id="IPR002110">
    <property type="entry name" value="Ankyrin_rpt"/>
</dbReference>
<evidence type="ECO:0000256" key="4">
    <source>
        <dbReference type="SAM" id="MobiDB-lite"/>
    </source>
</evidence>
<feature type="compositionally biased region" description="Gly residues" evidence="4">
    <location>
        <begin position="1313"/>
        <end position="1327"/>
    </location>
</feature>
<feature type="region of interest" description="Disordered" evidence="4">
    <location>
        <begin position="104"/>
        <end position="145"/>
    </location>
</feature>
<feature type="repeat" description="ANK" evidence="3">
    <location>
        <begin position="860"/>
        <end position="881"/>
    </location>
</feature>
<dbReference type="Gene3D" id="1.25.40.20">
    <property type="entry name" value="Ankyrin repeat-containing domain"/>
    <property type="match status" value="4"/>
</dbReference>
<dbReference type="PANTHER" id="PTHR24126:SF14">
    <property type="entry name" value="ANK_REP_REGION DOMAIN-CONTAINING PROTEIN"/>
    <property type="match status" value="1"/>
</dbReference>
<feature type="region of interest" description="Disordered" evidence="4">
    <location>
        <begin position="1295"/>
        <end position="1330"/>
    </location>
</feature>
<feature type="repeat" description="ANK" evidence="3">
    <location>
        <begin position="550"/>
        <end position="583"/>
    </location>
</feature>
<evidence type="ECO:0000313" key="5">
    <source>
        <dbReference type="EMBL" id="KAG2430808.1"/>
    </source>
</evidence>
<dbReference type="SUPFAM" id="SSF52047">
    <property type="entry name" value="RNI-like"/>
    <property type="match status" value="1"/>
</dbReference>
<reference evidence="5" key="1">
    <citation type="journal article" date="2020" name="bioRxiv">
        <title>Comparative genomics of Chlamydomonas.</title>
        <authorList>
            <person name="Craig R.J."/>
            <person name="Hasan A.R."/>
            <person name="Ness R.W."/>
            <person name="Keightley P.D."/>
        </authorList>
    </citation>
    <scope>NUCLEOTIDE SEQUENCE</scope>
    <source>
        <strain evidence="5">SAG 7.73</strain>
    </source>
</reference>
<evidence type="ECO:0000256" key="2">
    <source>
        <dbReference type="ARBA" id="ARBA00023043"/>
    </source>
</evidence>